<keyword evidence="4 6" id="KW-1133">Transmembrane helix</keyword>
<evidence type="ECO:0000256" key="2">
    <source>
        <dbReference type="ARBA" id="ARBA00022475"/>
    </source>
</evidence>
<keyword evidence="3 6" id="KW-0812">Transmembrane</keyword>
<keyword evidence="5 6" id="KW-0472">Membrane</keyword>
<protein>
    <recommendedName>
        <fullName evidence="9">Oxaloacetate decarboxylase, gamma chain</fullName>
    </recommendedName>
</protein>
<geneLocation type="plasmid" evidence="7 8">
    <name>EAL2_808p</name>
</geneLocation>
<dbReference type="HOGENOM" id="CLU_2219138_0_0_9"/>
<comment type="subcellular location">
    <subcellularLocation>
        <location evidence="1">Cell membrane</location>
    </subcellularLocation>
</comment>
<evidence type="ECO:0000256" key="4">
    <source>
        <dbReference type="ARBA" id="ARBA00022989"/>
    </source>
</evidence>
<keyword evidence="2" id="KW-1003">Cell membrane</keyword>
<dbReference type="GO" id="GO:0015081">
    <property type="term" value="F:sodium ion transmembrane transporter activity"/>
    <property type="evidence" value="ECO:0007669"/>
    <property type="project" value="InterPro"/>
</dbReference>
<feature type="transmembrane region" description="Helical" evidence="6">
    <location>
        <begin position="20"/>
        <end position="40"/>
    </location>
</feature>
<evidence type="ECO:0000313" key="7">
    <source>
        <dbReference type="EMBL" id="AHM58196.1"/>
    </source>
</evidence>
<evidence type="ECO:0000256" key="6">
    <source>
        <dbReference type="SAM" id="Phobius"/>
    </source>
</evidence>
<evidence type="ECO:0008006" key="9">
    <source>
        <dbReference type="Google" id="ProtNLM"/>
    </source>
</evidence>
<dbReference type="GO" id="GO:0036376">
    <property type="term" value="P:sodium ion export across plasma membrane"/>
    <property type="evidence" value="ECO:0007669"/>
    <property type="project" value="InterPro"/>
</dbReference>
<keyword evidence="8" id="KW-1185">Reference proteome</keyword>
<dbReference type="GO" id="GO:0005886">
    <property type="term" value="C:plasma membrane"/>
    <property type="evidence" value="ECO:0007669"/>
    <property type="project" value="UniProtKB-SubCell"/>
</dbReference>
<name>W8UBV4_PEPAC</name>
<dbReference type="EMBL" id="CP007453">
    <property type="protein sequence ID" value="AHM58196.1"/>
    <property type="molecule type" value="Genomic_DNA"/>
</dbReference>
<sequence>MLGETVTLAQAVKVSGLSMLVVFAALFAICQVLELFSLIFHKRGLKKNAGTVGKENANASHEEGVYIDIENPQNEEDMAAVIAASVIFSNGGKMKNIRIKSIKRVG</sequence>
<organism evidence="7 8">
    <name type="scientific">Peptoclostridium acidaminophilum DSM 3953</name>
    <dbReference type="NCBI Taxonomy" id="1286171"/>
    <lineage>
        <taxon>Bacteria</taxon>
        <taxon>Bacillati</taxon>
        <taxon>Bacillota</taxon>
        <taxon>Clostridia</taxon>
        <taxon>Peptostreptococcales</taxon>
        <taxon>Peptoclostridiaceae</taxon>
        <taxon>Peptoclostridium</taxon>
    </lineage>
</organism>
<dbReference type="OrthoDB" id="1753405at2"/>
<dbReference type="AlphaFoldDB" id="W8UBV4"/>
<evidence type="ECO:0000256" key="3">
    <source>
        <dbReference type="ARBA" id="ARBA00022692"/>
    </source>
</evidence>
<evidence type="ECO:0000256" key="5">
    <source>
        <dbReference type="ARBA" id="ARBA00023136"/>
    </source>
</evidence>
<evidence type="ECO:0000313" key="8">
    <source>
        <dbReference type="Proteomes" id="UP000019591"/>
    </source>
</evidence>
<keyword evidence="7" id="KW-0614">Plasmid</keyword>
<dbReference type="PATRIC" id="fig|1286171.3.peg.2875"/>
<proteinExistence type="predicted"/>
<dbReference type="InterPro" id="IPR005899">
    <property type="entry name" value="Na_pump_deCOase"/>
</dbReference>
<dbReference type="KEGG" id="eac:EAL2_808p06930"/>
<accession>W8UBV4</accession>
<dbReference type="RefSeq" id="WP_025437030.1">
    <property type="nucleotide sequence ID" value="NZ_CP007453.1"/>
</dbReference>
<evidence type="ECO:0000256" key="1">
    <source>
        <dbReference type="ARBA" id="ARBA00004236"/>
    </source>
</evidence>
<reference evidence="7 8" key="1">
    <citation type="journal article" date="2014" name="Genome Announc.">
        <title>Complete Genome Sequence of Amino Acid-Utilizing Eubacterium acidaminophilum al-2 (DSM 3953).</title>
        <authorList>
            <person name="Poehlein A."/>
            <person name="Andreesen J.R."/>
            <person name="Daniel R."/>
        </authorList>
    </citation>
    <scope>NUCLEOTIDE SEQUENCE [LARGE SCALE GENOMIC DNA]</scope>
    <source>
        <strain evidence="7 8">DSM 3953</strain>
        <plasmid evidence="8">Plasmid EAL2_808p</plasmid>
    </source>
</reference>
<gene>
    <name evidence="7" type="ORF">EAL2_808p06930</name>
</gene>
<dbReference type="Proteomes" id="UP000019591">
    <property type="component" value="Plasmid EAL2_808p"/>
</dbReference>
<dbReference type="Pfam" id="PF04277">
    <property type="entry name" value="OAD_gamma"/>
    <property type="match status" value="1"/>
</dbReference>